<sequence length="193" mass="21049">MVQLTDEAQPPAPAPNSHSSGLIVTTTVEVRLKHPNGYTVSATQDDASNVAAASDDEDDNDPSSAPTTELPTYHVPLPTSFVRPENEDDIKRFHVIFAGKQVGIFPGEWEDVVAPLVKGVPNNRTEGYGSFDDAVYQYARAYQGKRKGWRVRVIGSPVRVEYDGNYQWGNGEMLGSVDITGLDISRELVTTVA</sequence>
<feature type="region of interest" description="Disordered" evidence="1">
    <location>
        <begin position="1"/>
        <end position="23"/>
    </location>
</feature>
<protein>
    <submittedName>
        <fullName evidence="2">Uncharacterized protein</fullName>
    </submittedName>
</protein>
<organism evidence="2 3">
    <name type="scientific">Marasmius crinis-equi</name>
    <dbReference type="NCBI Taxonomy" id="585013"/>
    <lineage>
        <taxon>Eukaryota</taxon>
        <taxon>Fungi</taxon>
        <taxon>Dikarya</taxon>
        <taxon>Basidiomycota</taxon>
        <taxon>Agaricomycotina</taxon>
        <taxon>Agaricomycetes</taxon>
        <taxon>Agaricomycetidae</taxon>
        <taxon>Agaricales</taxon>
        <taxon>Marasmiineae</taxon>
        <taxon>Marasmiaceae</taxon>
        <taxon>Marasmius</taxon>
    </lineage>
</organism>
<evidence type="ECO:0000313" key="3">
    <source>
        <dbReference type="Proteomes" id="UP001465976"/>
    </source>
</evidence>
<dbReference type="Proteomes" id="UP001465976">
    <property type="component" value="Unassembled WGS sequence"/>
</dbReference>
<evidence type="ECO:0000256" key="1">
    <source>
        <dbReference type="SAM" id="MobiDB-lite"/>
    </source>
</evidence>
<accession>A0ABR3FCB6</accession>
<reference evidence="2 3" key="1">
    <citation type="submission" date="2024-02" db="EMBL/GenBank/DDBJ databases">
        <title>A draft genome for the cacao thread blight pathogen Marasmius crinis-equi.</title>
        <authorList>
            <person name="Cohen S.P."/>
            <person name="Baruah I.K."/>
            <person name="Amoako-Attah I."/>
            <person name="Bukari Y."/>
            <person name="Meinhardt L.W."/>
            <person name="Bailey B.A."/>
        </authorList>
    </citation>
    <scope>NUCLEOTIDE SEQUENCE [LARGE SCALE GENOMIC DNA]</scope>
    <source>
        <strain evidence="2 3">GH-76</strain>
    </source>
</reference>
<evidence type="ECO:0000313" key="2">
    <source>
        <dbReference type="EMBL" id="KAL0572901.1"/>
    </source>
</evidence>
<gene>
    <name evidence="2" type="ORF">V5O48_009070</name>
</gene>
<comment type="caution">
    <text evidence="2">The sequence shown here is derived from an EMBL/GenBank/DDBJ whole genome shotgun (WGS) entry which is preliminary data.</text>
</comment>
<proteinExistence type="predicted"/>
<keyword evidence="3" id="KW-1185">Reference proteome</keyword>
<feature type="region of interest" description="Disordered" evidence="1">
    <location>
        <begin position="35"/>
        <end position="81"/>
    </location>
</feature>
<dbReference type="EMBL" id="JBAHYK010000568">
    <property type="protein sequence ID" value="KAL0572901.1"/>
    <property type="molecule type" value="Genomic_DNA"/>
</dbReference>
<name>A0ABR3FCB6_9AGAR</name>